<dbReference type="PANTHER" id="PTHR39741">
    <property type="entry name" value="F-BOX DOMAIN CONTAINING PROTEIN, EXPRESSED"/>
    <property type="match status" value="1"/>
</dbReference>
<evidence type="ECO:0000313" key="3">
    <source>
        <dbReference type="Proteomes" id="UP000320475"/>
    </source>
</evidence>
<evidence type="ECO:0000313" key="2">
    <source>
        <dbReference type="EMBL" id="TPX31756.1"/>
    </source>
</evidence>
<comment type="caution">
    <text evidence="2">The sequence shown here is derived from an EMBL/GenBank/DDBJ whole genome shotgun (WGS) entry which is preliminary data.</text>
</comment>
<dbReference type="AlphaFoldDB" id="A0A507C196"/>
<evidence type="ECO:0000259" key="1">
    <source>
        <dbReference type="Pfam" id="PF00646"/>
    </source>
</evidence>
<dbReference type="SUPFAM" id="SSF81383">
    <property type="entry name" value="F-box domain"/>
    <property type="match status" value="1"/>
</dbReference>
<dbReference type="Pfam" id="PF00646">
    <property type="entry name" value="F-box"/>
    <property type="match status" value="1"/>
</dbReference>
<dbReference type="Gene3D" id="1.25.40.30">
    <property type="match status" value="1"/>
</dbReference>
<dbReference type="SUPFAM" id="SSF48371">
    <property type="entry name" value="ARM repeat"/>
    <property type="match status" value="1"/>
</dbReference>
<dbReference type="InterPro" id="IPR016024">
    <property type="entry name" value="ARM-type_fold"/>
</dbReference>
<accession>A0A507C196</accession>
<name>A0A507C196_9FUNG</name>
<dbReference type="PANTHER" id="PTHR39741:SF2">
    <property type="entry name" value="F-BOX DOMAIN-CONTAINING PROTEIN"/>
    <property type="match status" value="1"/>
</dbReference>
<dbReference type="OrthoDB" id="63379at2759"/>
<feature type="domain" description="F-box" evidence="1">
    <location>
        <begin position="5"/>
        <end position="44"/>
    </location>
</feature>
<dbReference type="InterPro" id="IPR012331">
    <property type="entry name" value="Clathrin_H-chain_linker"/>
</dbReference>
<organism evidence="2 3">
    <name type="scientific">Synchytrium endobioticum</name>
    <dbReference type="NCBI Taxonomy" id="286115"/>
    <lineage>
        <taxon>Eukaryota</taxon>
        <taxon>Fungi</taxon>
        <taxon>Fungi incertae sedis</taxon>
        <taxon>Chytridiomycota</taxon>
        <taxon>Chytridiomycota incertae sedis</taxon>
        <taxon>Chytridiomycetes</taxon>
        <taxon>Synchytriales</taxon>
        <taxon>Synchytriaceae</taxon>
        <taxon>Synchytrium</taxon>
    </lineage>
</organism>
<proteinExistence type="predicted"/>
<protein>
    <recommendedName>
        <fullName evidence="1">F-box domain-containing protein</fullName>
    </recommendedName>
</protein>
<sequence length="487" mass="55453">MNPLEALPSELVLQCLEYCLKDFPALSRVSRDWHELLETPSLWWAWLTRIDSHHDGTSSQLRLPTEMTLPAAVVTQTRTHHQSSHTASADLPPWHEPSALTLKAPEIFQNPKLCFKELHSLSQAPSFEDDSTLLMTGLSASSEDDALQTWNQDISQTLDPNPHTFWSSRGNPDPLSREHLVYQLVQPVCIITAVTIVPFRAAFQRGMPTYAPMWITIKAGFHADAESMHYTSREFKVQNRNERQIFPLAPLVVAGGYLRLEMRGRYERQPNDDLYYTVLQHVDAFGYPLGALADYPHIQSALLQTAYAYHTDWTAWFATPHGAAGVLATLEHASAPILRAQRRLAQTRASIEQLIADGDWEWASELMVSEHDPAVLRTDAFLQRVKARSGDGMWSRYLDAVVAKGVLLRRFEALELARKAVTRNSYTQFWSLIESRRVECTEELGDVFYPLEPLFAASIYLRGRVFDKVLDCLVVTQRYEDIIHHMQ</sequence>
<dbReference type="InterPro" id="IPR036047">
    <property type="entry name" value="F-box-like_dom_sf"/>
</dbReference>
<dbReference type="Proteomes" id="UP000320475">
    <property type="component" value="Unassembled WGS sequence"/>
</dbReference>
<reference evidence="2 3" key="1">
    <citation type="journal article" date="2019" name="Sci. Rep.">
        <title>Comparative genomics of chytrid fungi reveal insights into the obligate biotrophic and pathogenic lifestyle of Synchytrium endobioticum.</title>
        <authorList>
            <person name="van de Vossenberg B.T.L.H."/>
            <person name="Warris S."/>
            <person name="Nguyen H.D.T."/>
            <person name="van Gent-Pelzer M.P.E."/>
            <person name="Joly D.L."/>
            <person name="van de Geest H.C."/>
            <person name="Bonants P.J.M."/>
            <person name="Smith D.S."/>
            <person name="Levesque C.A."/>
            <person name="van der Lee T.A.J."/>
        </authorList>
    </citation>
    <scope>NUCLEOTIDE SEQUENCE [LARGE SCALE GENOMIC DNA]</scope>
    <source>
        <strain evidence="2 3">LEV6574</strain>
    </source>
</reference>
<dbReference type="InterPro" id="IPR001810">
    <property type="entry name" value="F-box_dom"/>
</dbReference>
<dbReference type="EMBL" id="QEAM01001022">
    <property type="protein sequence ID" value="TPX31756.1"/>
    <property type="molecule type" value="Genomic_DNA"/>
</dbReference>
<dbReference type="InterPro" id="IPR055336">
    <property type="entry name" value="At4g00755-like"/>
</dbReference>
<gene>
    <name evidence="2" type="ORF">SeLEV6574_g08511</name>
</gene>